<keyword evidence="7 8" id="KW-0472">Membrane</keyword>
<feature type="domain" description="V-ATPase proteolipid subunit C-like" evidence="9">
    <location>
        <begin position="63"/>
        <end position="122"/>
    </location>
</feature>
<dbReference type="InterPro" id="IPR002379">
    <property type="entry name" value="ATPase_proteolipid_c-like_dom"/>
</dbReference>
<accession>A0A7C1T9N2</accession>
<evidence type="ECO:0000256" key="4">
    <source>
        <dbReference type="ARBA" id="ARBA00022692"/>
    </source>
</evidence>
<protein>
    <submittedName>
        <fullName evidence="10">ATPase</fullName>
    </submittedName>
</protein>
<name>A0A7C1T9N2_THEPE</name>
<keyword evidence="6 8" id="KW-0406">Ion transport</keyword>
<evidence type="ECO:0000313" key="10">
    <source>
        <dbReference type="EMBL" id="HEB48203.1"/>
    </source>
</evidence>
<proteinExistence type="inferred from homology"/>
<organism evidence="10">
    <name type="scientific">Thermofilum pendens</name>
    <dbReference type="NCBI Taxonomy" id="2269"/>
    <lineage>
        <taxon>Archaea</taxon>
        <taxon>Thermoproteota</taxon>
        <taxon>Thermoprotei</taxon>
        <taxon>Thermofilales</taxon>
        <taxon>Thermofilaceae</taxon>
        <taxon>Thermofilum</taxon>
    </lineage>
</organism>
<feature type="transmembrane region" description="Helical" evidence="8">
    <location>
        <begin position="100"/>
        <end position="123"/>
    </location>
</feature>
<evidence type="ECO:0000256" key="8">
    <source>
        <dbReference type="RuleBase" id="RU363060"/>
    </source>
</evidence>
<evidence type="ECO:0000256" key="5">
    <source>
        <dbReference type="ARBA" id="ARBA00022989"/>
    </source>
</evidence>
<comment type="subcellular location">
    <subcellularLocation>
        <location evidence="1">Membrane</location>
        <topology evidence="1">Multi-pass membrane protein</topology>
    </subcellularLocation>
</comment>
<gene>
    <name evidence="10" type="ORF">ENP77_00150</name>
</gene>
<feature type="transmembrane region" description="Helical" evidence="8">
    <location>
        <begin position="56"/>
        <end position="80"/>
    </location>
</feature>
<comment type="similarity">
    <text evidence="2 8">Belongs to the V-ATPase proteolipid subunit family.</text>
</comment>
<dbReference type="Gene3D" id="1.20.120.610">
    <property type="entry name" value="lithium bound rotor ring of v- atpase"/>
    <property type="match status" value="1"/>
</dbReference>
<dbReference type="InterPro" id="IPR035921">
    <property type="entry name" value="F/V-ATP_Csub_sf"/>
</dbReference>
<dbReference type="PRINTS" id="PR00122">
    <property type="entry name" value="VACATPASE"/>
</dbReference>
<evidence type="ECO:0000256" key="1">
    <source>
        <dbReference type="ARBA" id="ARBA00004141"/>
    </source>
</evidence>
<dbReference type="AlphaFoldDB" id="A0A7C1T9N2"/>
<sequence>MRARNYQERILAVSALISVVVLVIAGSTLALAALKASPFIAAMAQEEEEAPRRLEYPEAVAILGGVIAVVGSTAASSLALREIARAGFAASAEKPELSVWLLLMGGLAEGIAIYGLLVAILILGKI</sequence>
<dbReference type="CDD" id="cd18120">
    <property type="entry name" value="ATP-synt_Vo_Ao_c"/>
    <property type="match status" value="1"/>
</dbReference>
<evidence type="ECO:0000256" key="2">
    <source>
        <dbReference type="ARBA" id="ARBA00007296"/>
    </source>
</evidence>
<evidence type="ECO:0000256" key="6">
    <source>
        <dbReference type="ARBA" id="ARBA00023065"/>
    </source>
</evidence>
<dbReference type="SUPFAM" id="SSF81333">
    <property type="entry name" value="F1F0 ATP synthase subunit C"/>
    <property type="match status" value="1"/>
</dbReference>
<evidence type="ECO:0000256" key="3">
    <source>
        <dbReference type="ARBA" id="ARBA00022448"/>
    </source>
</evidence>
<keyword evidence="4 8" id="KW-0812">Transmembrane</keyword>
<evidence type="ECO:0000259" key="9">
    <source>
        <dbReference type="Pfam" id="PF00137"/>
    </source>
</evidence>
<dbReference type="EMBL" id="DSKP01000007">
    <property type="protein sequence ID" value="HEB48203.1"/>
    <property type="molecule type" value="Genomic_DNA"/>
</dbReference>
<dbReference type="Pfam" id="PF00137">
    <property type="entry name" value="ATP-synt_C"/>
    <property type="match status" value="1"/>
</dbReference>
<keyword evidence="5 8" id="KW-1133">Transmembrane helix</keyword>
<comment type="caution">
    <text evidence="8">Lacks conserved residue(s) required for the propagation of feature annotation.</text>
</comment>
<comment type="caution">
    <text evidence="10">The sequence shown here is derived from an EMBL/GenBank/DDBJ whole genome shotgun (WGS) entry which is preliminary data.</text>
</comment>
<reference evidence="10" key="1">
    <citation type="journal article" date="2020" name="mSystems">
        <title>Genome- and Community-Level Interaction Insights into Carbon Utilization and Element Cycling Functions of Hydrothermarchaeota in Hydrothermal Sediment.</title>
        <authorList>
            <person name="Zhou Z."/>
            <person name="Liu Y."/>
            <person name="Xu W."/>
            <person name="Pan J."/>
            <person name="Luo Z.H."/>
            <person name="Li M."/>
        </authorList>
    </citation>
    <scope>NUCLEOTIDE SEQUENCE [LARGE SCALE GENOMIC DNA]</scope>
    <source>
        <strain evidence="10">SpSt-25</strain>
    </source>
</reference>
<dbReference type="GO" id="GO:0033179">
    <property type="term" value="C:proton-transporting V-type ATPase, V0 domain"/>
    <property type="evidence" value="ECO:0007669"/>
    <property type="project" value="InterPro"/>
</dbReference>
<keyword evidence="3 8" id="KW-0813">Transport</keyword>
<dbReference type="InterPro" id="IPR000245">
    <property type="entry name" value="ATPase_proteolipid_csu"/>
</dbReference>
<dbReference type="GO" id="GO:0046961">
    <property type="term" value="F:proton-transporting ATPase activity, rotational mechanism"/>
    <property type="evidence" value="ECO:0007669"/>
    <property type="project" value="InterPro"/>
</dbReference>
<evidence type="ECO:0000256" key="7">
    <source>
        <dbReference type="ARBA" id="ARBA00023136"/>
    </source>
</evidence>